<evidence type="ECO:0000313" key="1">
    <source>
        <dbReference type="EMBL" id="CAG8734142.1"/>
    </source>
</evidence>
<accession>A0ACA9Q5M1</accession>
<name>A0ACA9Q5M1_9GLOM</name>
<sequence>CSGNTADFEKFKIAQLSVRIRVRLFATGRPLPPIIRSQSTAARKTTESNSKEQRASTCPPLVNYQHLQLYTPRSCSGSKTSDFPPELQVPSAGQSVSSLESRIETLLFRVGYNLEWTLFAVRMLGVHCRALAKPRDLVLTLPSSRPTLPL</sequence>
<feature type="non-terminal residue" evidence="1">
    <location>
        <position position="1"/>
    </location>
</feature>
<gene>
    <name evidence="1" type="ORF">ACOLOM_LOCUS11811</name>
</gene>
<dbReference type="Proteomes" id="UP000789525">
    <property type="component" value="Unassembled WGS sequence"/>
</dbReference>
<proteinExistence type="predicted"/>
<dbReference type="EMBL" id="CAJVPT010044332">
    <property type="protein sequence ID" value="CAG8734142.1"/>
    <property type="molecule type" value="Genomic_DNA"/>
</dbReference>
<keyword evidence="2" id="KW-1185">Reference proteome</keyword>
<comment type="caution">
    <text evidence="1">The sequence shown here is derived from an EMBL/GenBank/DDBJ whole genome shotgun (WGS) entry which is preliminary data.</text>
</comment>
<organism evidence="1 2">
    <name type="scientific">Acaulospora colombiana</name>
    <dbReference type="NCBI Taxonomy" id="27376"/>
    <lineage>
        <taxon>Eukaryota</taxon>
        <taxon>Fungi</taxon>
        <taxon>Fungi incertae sedis</taxon>
        <taxon>Mucoromycota</taxon>
        <taxon>Glomeromycotina</taxon>
        <taxon>Glomeromycetes</taxon>
        <taxon>Diversisporales</taxon>
        <taxon>Acaulosporaceae</taxon>
        <taxon>Acaulospora</taxon>
    </lineage>
</organism>
<evidence type="ECO:0000313" key="2">
    <source>
        <dbReference type="Proteomes" id="UP000789525"/>
    </source>
</evidence>
<protein>
    <submittedName>
        <fullName evidence="1">15638_t:CDS:1</fullName>
    </submittedName>
</protein>
<reference evidence="1" key="1">
    <citation type="submission" date="2021-06" db="EMBL/GenBank/DDBJ databases">
        <authorList>
            <person name="Kallberg Y."/>
            <person name="Tangrot J."/>
            <person name="Rosling A."/>
        </authorList>
    </citation>
    <scope>NUCLEOTIDE SEQUENCE</scope>
    <source>
        <strain evidence="1">CL356</strain>
    </source>
</reference>